<evidence type="ECO:0000313" key="1">
    <source>
        <dbReference type="EMBL" id="PYH91318.1"/>
    </source>
</evidence>
<gene>
    <name evidence="1" type="ORF">BO71DRAFT_411904</name>
</gene>
<dbReference type="VEuPathDB" id="FungiDB:BO71DRAFT_411904"/>
<dbReference type="Gene3D" id="2.60.120.620">
    <property type="entry name" value="q2cbj1_9rhob like domain"/>
    <property type="match status" value="1"/>
</dbReference>
<dbReference type="SUPFAM" id="SSF51197">
    <property type="entry name" value="Clavaminate synthase-like"/>
    <property type="match status" value="1"/>
</dbReference>
<evidence type="ECO:0000313" key="2">
    <source>
        <dbReference type="Proteomes" id="UP000247810"/>
    </source>
</evidence>
<dbReference type="PANTHER" id="PTHR31630">
    <property type="entry name" value="PHYTANOYL-COA DIOXYGENASE-RELATED-RELATED"/>
    <property type="match status" value="1"/>
</dbReference>
<dbReference type="InterPro" id="IPR008775">
    <property type="entry name" value="Phytyl_CoA_dOase-like"/>
</dbReference>
<proteinExistence type="predicted"/>
<name>A0A319DTA3_9EURO</name>
<dbReference type="PANTHER" id="PTHR31630:SF7">
    <property type="entry name" value="PHYTANOYL-COA DIOXYGENASE"/>
    <property type="match status" value="1"/>
</dbReference>
<protein>
    <recommendedName>
        <fullName evidence="3">Phytanoyl-CoA dioxygenase</fullName>
    </recommendedName>
</protein>
<dbReference type="EMBL" id="KZ825949">
    <property type="protein sequence ID" value="PYH91318.1"/>
    <property type="molecule type" value="Genomic_DNA"/>
</dbReference>
<accession>A0A319DTA3</accession>
<keyword evidence="2" id="KW-1185">Reference proteome</keyword>
<sequence>MSTTTTITETVQSNLNLHGFGRMRMDGTDRHFGDFRDELTRNGYAVVKGAIPRERALQYADRMYSWLENFKLGFDRNDPSTVHKDKLPVINEKGMCLHYGLAHEDFVWSVRSEPGVIGAFEKIYDDEDLIVSFDAVNFQFPSRTDIAPNKPWPHQDQDPEKHGFRCMQGLVNILPNGPEDGGLIVCKGAHLLSEQFHREMAGEERIPAWTNEWFGFTERGMKWLEDHGCEWEKVCAEPGDLILWDSRAPHYNVSPKNSQARFAIYTCFMPVADATQEDLQRKKDAFDRRVGTTHWPNAKHSGSNVAKRDGVDDLHNREVPVMEPVLSERAFKLTGIPYLKA</sequence>
<organism evidence="1 2">
    <name type="scientific">Aspergillus ellipticus CBS 707.79</name>
    <dbReference type="NCBI Taxonomy" id="1448320"/>
    <lineage>
        <taxon>Eukaryota</taxon>
        <taxon>Fungi</taxon>
        <taxon>Dikarya</taxon>
        <taxon>Ascomycota</taxon>
        <taxon>Pezizomycotina</taxon>
        <taxon>Eurotiomycetes</taxon>
        <taxon>Eurotiomycetidae</taxon>
        <taxon>Eurotiales</taxon>
        <taxon>Aspergillaceae</taxon>
        <taxon>Aspergillus</taxon>
        <taxon>Aspergillus subgen. Circumdati</taxon>
    </lineage>
</organism>
<dbReference type="AlphaFoldDB" id="A0A319DTA3"/>
<reference evidence="1 2" key="1">
    <citation type="submission" date="2018-02" db="EMBL/GenBank/DDBJ databases">
        <title>The genomes of Aspergillus section Nigri reveals drivers in fungal speciation.</title>
        <authorList>
            <consortium name="DOE Joint Genome Institute"/>
            <person name="Vesth T.C."/>
            <person name="Nybo J."/>
            <person name="Theobald S."/>
            <person name="Brandl J."/>
            <person name="Frisvad J.C."/>
            <person name="Nielsen K.F."/>
            <person name="Lyhne E.K."/>
            <person name="Kogle M.E."/>
            <person name="Kuo A."/>
            <person name="Riley R."/>
            <person name="Clum A."/>
            <person name="Nolan M."/>
            <person name="Lipzen A."/>
            <person name="Salamov A."/>
            <person name="Henrissat B."/>
            <person name="Wiebenga A."/>
            <person name="De vries R.P."/>
            <person name="Grigoriev I.V."/>
            <person name="Mortensen U.H."/>
            <person name="Andersen M.R."/>
            <person name="Baker S.E."/>
        </authorList>
    </citation>
    <scope>NUCLEOTIDE SEQUENCE [LARGE SCALE GENOMIC DNA]</scope>
    <source>
        <strain evidence="1 2">CBS 707.79</strain>
    </source>
</reference>
<dbReference type="OrthoDB" id="445007at2759"/>
<dbReference type="Pfam" id="PF05721">
    <property type="entry name" value="PhyH"/>
    <property type="match status" value="1"/>
</dbReference>
<dbReference type="Proteomes" id="UP000247810">
    <property type="component" value="Unassembled WGS sequence"/>
</dbReference>
<evidence type="ECO:0008006" key="3">
    <source>
        <dbReference type="Google" id="ProtNLM"/>
    </source>
</evidence>